<evidence type="ECO:0000313" key="1">
    <source>
        <dbReference type="EMBL" id="CAI4000896.1"/>
    </source>
</evidence>
<dbReference type="PANTHER" id="PTHR35609:SF1">
    <property type="entry name" value="MACRO DOMAIN-CONTAINING PROTEIN"/>
    <property type="match status" value="1"/>
</dbReference>
<dbReference type="Proteomes" id="UP001152797">
    <property type="component" value="Unassembled WGS sequence"/>
</dbReference>
<reference evidence="1" key="1">
    <citation type="submission" date="2022-10" db="EMBL/GenBank/DDBJ databases">
        <authorList>
            <person name="Chen Y."/>
            <person name="Dougan E. K."/>
            <person name="Chan C."/>
            <person name="Rhodes N."/>
            <person name="Thang M."/>
        </authorList>
    </citation>
    <scope>NUCLEOTIDE SEQUENCE</scope>
</reference>
<dbReference type="EMBL" id="CAMXCT010002857">
    <property type="protein sequence ID" value="CAI4000896.1"/>
    <property type="molecule type" value="Genomic_DNA"/>
</dbReference>
<comment type="caution">
    <text evidence="1">The sequence shown here is derived from an EMBL/GenBank/DDBJ whole genome shotgun (WGS) entry which is preliminary data.</text>
</comment>
<reference evidence="2 3" key="2">
    <citation type="submission" date="2024-05" db="EMBL/GenBank/DDBJ databases">
        <authorList>
            <person name="Chen Y."/>
            <person name="Shah S."/>
            <person name="Dougan E. K."/>
            <person name="Thang M."/>
            <person name="Chan C."/>
        </authorList>
    </citation>
    <scope>NUCLEOTIDE SEQUENCE [LARGE SCALE GENOMIC DNA]</scope>
</reference>
<name>A0A9P1G604_9DINO</name>
<dbReference type="OrthoDB" id="414243at2759"/>
<dbReference type="AlphaFoldDB" id="A0A9P1G604"/>
<dbReference type="EMBL" id="CAMXCT030002857">
    <property type="protein sequence ID" value="CAL4788208.1"/>
    <property type="molecule type" value="Genomic_DNA"/>
</dbReference>
<protein>
    <submittedName>
        <fullName evidence="1">Uncharacterized protein</fullName>
    </submittedName>
</protein>
<keyword evidence="3" id="KW-1185">Reference proteome</keyword>
<sequence length="386" mass="42667">MPRGQPGDWSLQGSEGKYSFNPETCELDLGEGARGKRKGKVRGALCTKKEWHKSRYGISEAIGGTRENGVEKVAGMREAGSLEPKSPHGRQKINVRGFYCRPIQQEPLRPSSADAAIRAGASIQIKSSEIMREIQDEEENEGALFVLPSQLNGAEYTSHERRSIVEVVEEYKRDNTGGPRGQLAAHPAAAQFVIDNAANERQQEGINAVDQLLKVEGIKEVLELRNGYLEIKEPKDEELEKQVLALMDENLHSLRPLVMEDIPASGLTPNKGRRATDMQHKVGLVYASAVPVQAYMNKGPKAANRAFQECVARRILTAQYFGALKHAAEWASEKKLQRKVFLMPLGGGVFNNPWESICSSMANATLGFALFACFDLLGSTRWCPIY</sequence>
<gene>
    <name evidence="1" type="ORF">C1SCF055_LOCUS26982</name>
</gene>
<dbReference type="PANTHER" id="PTHR35609">
    <property type="entry name" value="MACRO DOMAIN-CONTAINING PROTEIN"/>
    <property type="match status" value="1"/>
</dbReference>
<evidence type="ECO:0000313" key="3">
    <source>
        <dbReference type="Proteomes" id="UP001152797"/>
    </source>
</evidence>
<proteinExistence type="predicted"/>
<dbReference type="EMBL" id="CAMXCT020002857">
    <property type="protein sequence ID" value="CAL1154271.1"/>
    <property type="molecule type" value="Genomic_DNA"/>
</dbReference>
<accession>A0A9P1G604</accession>
<evidence type="ECO:0000313" key="2">
    <source>
        <dbReference type="EMBL" id="CAL4788208.1"/>
    </source>
</evidence>
<organism evidence="1">
    <name type="scientific">Cladocopium goreaui</name>
    <dbReference type="NCBI Taxonomy" id="2562237"/>
    <lineage>
        <taxon>Eukaryota</taxon>
        <taxon>Sar</taxon>
        <taxon>Alveolata</taxon>
        <taxon>Dinophyceae</taxon>
        <taxon>Suessiales</taxon>
        <taxon>Symbiodiniaceae</taxon>
        <taxon>Cladocopium</taxon>
    </lineage>
</organism>